<evidence type="ECO:0000313" key="8">
    <source>
        <dbReference type="Proteomes" id="UP000245216"/>
    </source>
</evidence>
<keyword evidence="4 5" id="KW-0472">Membrane</keyword>
<dbReference type="InterPro" id="IPR020846">
    <property type="entry name" value="MFS_dom"/>
</dbReference>
<dbReference type="GO" id="GO:0022857">
    <property type="term" value="F:transmembrane transporter activity"/>
    <property type="evidence" value="ECO:0007669"/>
    <property type="project" value="InterPro"/>
</dbReference>
<feature type="transmembrane region" description="Helical" evidence="5">
    <location>
        <begin position="400"/>
        <end position="425"/>
    </location>
</feature>
<dbReference type="PANTHER" id="PTHR23501:SF154">
    <property type="entry name" value="MULTIDRUG-EFFLUX TRANSPORTER RV1634-RELATED"/>
    <property type="match status" value="1"/>
</dbReference>
<dbReference type="InterPro" id="IPR011701">
    <property type="entry name" value="MFS"/>
</dbReference>
<evidence type="ECO:0000313" key="7">
    <source>
        <dbReference type="EMBL" id="PWE14071.1"/>
    </source>
</evidence>
<organism evidence="7 8">
    <name type="scientific">Alcaligenes faecalis</name>
    <dbReference type="NCBI Taxonomy" id="511"/>
    <lineage>
        <taxon>Bacteria</taxon>
        <taxon>Pseudomonadati</taxon>
        <taxon>Pseudomonadota</taxon>
        <taxon>Betaproteobacteria</taxon>
        <taxon>Burkholderiales</taxon>
        <taxon>Alcaligenaceae</taxon>
        <taxon>Alcaligenes</taxon>
    </lineage>
</organism>
<dbReference type="InterPro" id="IPR036259">
    <property type="entry name" value="MFS_trans_sf"/>
</dbReference>
<dbReference type="Gene3D" id="1.20.1250.20">
    <property type="entry name" value="MFS general substrate transporter like domains"/>
    <property type="match status" value="1"/>
</dbReference>
<feature type="transmembrane region" description="Helical" evidence="5">
    <location>
        <begin position="85"/>
        <end position="104"/>
    </location>
</feature>
<evidence type="ECO:0000256" key="2">
    <source>
        <dbReference type="ARBA" id="ARBA00022692"/>
    </source>
</evidence>
<feature type="transmembrane region" description="Helical" evidence="5">
    <location>
        <begin position="334"/>
        <end position="355"/>
    </location>
</feature>
<feature type="transmembrane region" description="Helical" evidence="5">
    <location>
        <begin position="269"/>
        <end position="293"/>
    </location>
</feature>
<dbReference type="Gene3D" id="1.20.1720.10">
    <property type="entry name" value="Multidrug resistance protein D"/>
    <property type="match status" value="1"/>
</dbReference>
<feature type="transmembrane region" description="Helical" evidence="5">
    <location>
        <begin position="367"/>
        <end position="388"/>
    </location>
</feature>
<dbReference type="GO" id="GO:0005886">
    <property type="term" value="C:plasma membrane"/>
    <property type="evidence" value="ECO:0007669"/>
    <property type="project" value="TreeGrafter"/>
</dbReference>
<name>A0A2U2BJ98_ALCFA</name>
<gene>
    <name evidence="7" type="ORF">DF183_13040</name>
</gene>
<keyword evidence="3 5" id="KW-1133">Transmembrane helix</keyword>
<dbReference type="RefSeq" id="WP_109089279.1">
    <property type="nucleotide sequence ID" value="NZ_QEXO01000003.1"/>
</dbReference>
<dbReference type="Pfam" id="PF07690">
    <property type="entry name" value="MFS_1"/>
    <property type="match status" value="1"/>
</dbReference>
<evidence type="ECO:0000256" key="4">
    <source>
        <dbReference type="ARBA" id="ARBA00023136"/>
    </source>
</evidence>
<dbReference type="PROSITE" id="PS50850">
    <property type="entry name" value="MFS"/>
    <property type="match status" value="1"/>
</dbReference>
<proteinExistence type="predicted"/>
<feature type="domain" description="Major facilitator superfamily (MFS) profile" evidence="6">
    <location>
        <begin position="20"/>
        <end position="466"/>
    </location>
</feature>
<feature type="transmembrane region" description="Helical" evidence="5">
    <location>
        <begin position="305"/>
        <end position="322"/>
    </location>
</feature>
<feature type="transmembrane region" description="Helical" evidence="5">
    <location>
        <begin position="173"/>
        <end position="193"/>
    </location>
</feature>
<feature type="transmembrane region" description="Helical" evidence="5">
    <location>
        <begin position="230"/>
        <end position="248"/>
    </location>
</feature>
<evidence type="ECO:0000256" key="1">
    <source>
        <dbReference type="ARBA" id="ARBA00004141"/>
    </source>
</evidence>
<comment type="subcellular location">
    <subcellularLocation>
        <location evidence="1">Membrane</location>
        <topology evidence="1">Multi-pass membrane protein</topology>
    </subcellularLocation>
</comment>
<keyword evidence="2 5" id="KW-0812">Transmembrane</keyword>
<dbReference type="SUPFAM" id="SSF103473">
    <property type="entry name" value="MFS general substrate transporter"/>
    <property type="match status" value="1"/>
</dbReference>
<evidence type="ECO:0000256" key="3">
    <source>
        <dbReference type="ARBA" id="ARBA00022989"/>
    </source>
</evidence>
<protein>
    <submittedName>
        <fullName evidence="7">MFS transporter</fullName>
    </submittedName>
</protein>
<dbReference type="Proteomes" id="UP000245216">
    <property type="component" value="Unassembled WGS sequence"/>
</dbReference>
<dbReference type="STRING" id="511.UZ73_11920"/>
<comment type="caution">
    <text evidence="7">The sequence shown here is derived from an EMBL/GenBank/DDBJ whole genome shotgun (WGS) entry which is preliminary data.</text>
</comment>
<evidence type="ECO:0000256" key="5">
    <source>
        <dbReference type="SAM" id="Phobius"/>
    </source>
</evidence>
<feature type="transmembrane region" description="Helical" evidence="5">
    <location>
        <begin position="143"/>
        <end position="167"/>
    </location>
</feature>
<reference evidence="7 8" key="2">
    <citation type="submission" date="2018-05" db="EMBL/GenBank/DDBJ databases">
        <authorList>
            <person name="Lanie J.A."/>
            <person name="Ng W.-L."/>
            <person name="Kazmierczak K.M."/>
            <person name="Andrzejewski T.M."/>
            <person name="Davidsen T.M."/>
            <person name="Wayne K.J."/>
            <person name="Tettelin H."/>
            <person name="Glass J.I."/>
            <person name="Rusch D."/>
            <person name="Podicherti R."/>
            <person name="Tsui H.-C.T."/>
            <person name="Winkler M.E."/>
        </authorList>
    </citation>
    <scope>NUCLEOTIDE SEQUENCE [LARGE SCALE GENOMIC DNA]</scope>
    <source>
        <strain evidence="7 8">YBY</strain>
    </source>
</reference>
<dbReference type="EMBL" id="QEXO01000003">
    <property type="protein sequence ID" value="PWE14071.1"/>
    <property type="molecule type" value="Genomic_DNA"/>
</dbReference>
<accession>A0A2U2BJ98</accession>
<evidence type="ECO:0000259" key="6">
    <source>
        <dbReference type="PROSITE" id="PS50850"/>
    </source>
</evidence>
<feature type="transmembrane region" description="Helical" evidence="5">
    <location>
        <begin position="54"/>
        <end position="73"/>
    </location>
</feature>
<feature type="transmembrane region" description="Helical" evidence="5">
    <location>
        <begin position="21"/>
        <end position="42"/>
    </location>
</feature>
<feature type="transmembrane region" description="Helical" evidence="5">
    <location>
        <begin position="445"/>
        <end position="464"/>
    </location>
</feature>
<dbReference type="PANTHER" id="PTHR23501">
    <property type="entry name" value="MAJOR FACILITATOR SUPERFAMILY"/>
    <property type="match status" value="1"/>
</dbReference>
<sequence length="471" mass="49352">MANTQEASWSELLSGRNGLRSLALAGGVAVHAINVYVATTILPSVVEDIGGLEYYAWNTTLFVVASILGSALSPQVLEKLGLRHSFLVSLLFFAIGTTLCAAAPSMPFLLFARTIQGLGGGLLLGLSYSSIRLVFEERLWPRVMALVSSMWGVATLSGPAIGGVFAQMGQWRLAFWSVLPCAALLAILVWTQLRDARAPESRQSGSTLGKVLLLTASVLVMSAGSLSTSWMINLAGVAGGAILVYLMARADSKSTSRLFPQGTYSIRTALGSLYAGIGLVSVAVATEIFIPYFLQIIHHMSPLKAGYLTALMSGGWTLGSIASSSRGLKTGDRMIIAGPVLSGLSLVALGVFIPWEGLSEGTDYSWALYLSLLGVGVGIGLAWPHLLTRVFHSAPKGQENIASAAITTLQLFTMALGAALAGIITTASGFVDPGGVQGARQSAQALLWLFALAPLLAAFLSGPARRVRPKA</sequence>
<dbReference type="AlphaFoldDB" id="A0A2U2BJ98"/>
<reference evidence="7 8" key="1">
    <citation type="submission" date="2018-05" db="EMBL/GenBank/DDBJ databases">
        <title>Genome Sequence of an Efficient Indole-Degrading Bacterium, Alcaligenes sp.YBY.</title>
        <authorList>
            <person name="Yang B."/>
        </authorList>
    </citation>
    <scope>NUCLEOTIDE SEQUENCE [LARGE SCALE GENOMIC DNA]</scope>
    <source>
        <strain evidence="7 8">YBY</strain>
    </source>
</reference>